<dbReference type="PROSITE" id="PS50191">
    <property type="entry name" value="CRAL_TRIO"/>
    <property type="match status" value="1"/>
</dbReference>
<dbReference type="GO" id="GO:0008270">
    <property type="term" value="F:zinc ion binding"/>
    <property type="evidence" value="ECO:0007669"/>
    <property type="project" value="InterPro"/>
</dbReference>
<sequence>MSSSLLEKTRSLHENFERYELLIENEMKTEPKTTKERVLQSHRVNHYLNSSVECSKSLINIYTDSDQSRKDELTSISGFGTDLYSSFYEKLREIKDYHRKFPNLKEGRNNDPLIYNPSISFTGNEMNGKFLDLNEHYEEYINLSFNRNKSMSLDYLTFLTTYYKFQYNDINRMKYPQYKDYLQSVYKYLVHFIERTQPLFELQSSITKSENEFNQKWDNNEFDPTENNNNNVNSNDNNNNNEDDKLFCKACKKLFTSENVFNGHLKGKKHIQNEEKMVNSNGSGGKNENNNEKWYNKLKSRKDNTMLEYKINRLSEYLSDQIESTKENVLKKQSRSYTEVADGVTVGGDGDEDEDDEVNIDDLDVDVEVSKLKIANYPVDWSGKPIPYWVYRYLELGVEYKCEICGNQSYWGRKAYEKHFQETRHSYGMSSIGVPNTTHFHEITKIKDALELWTKIKNQTNQQQFKSDRDEEYEDETGNVMSKKNYDLLVKQDSFIECEIQYSERQGLYEICLSYNITTDVNFDYCSVPQFIRCDPYNLTVTYMNLIGDENSKTLFPNGTIGKLDGLFELIISNSILINFFEQITINLQKLTLNNSIINPNFPQSTSYINYFKLYDTQFTGNINSELLFRYVVFELIYTNSNLMSYYNFTDSEGEFPFLCQNHTITINNFFIQNGFYKSCNKITFILGKFFENFNFSRISPYSGAQFTIQESGHYNKPVLIDSLYSIPVESIFVYLTNIRFNFTNSGYLNFTKKSLSFVVTNSSIVDSLGNIKIGYKSFSNVAFSGLNLTKLPDLLNFDSIDLSNNKISGSLPELPSPESSIITSIDLRNNNFTGSIPQSYCYHFFDLSNNQLSGDLPMCFICSLNNLFIRDQIKGNNFSNYHSDQTNAFPKCSNITFTSSAIANSILSGNVTGTNFGWPNPNNTFDIFSTPNCQLSIKVPNYRLSSSITYYTIEYLKKFNFTSNVLFSLPNINVTLSLSLIPPTITYASSSFIGGQSELIFSLMGTGYVHTSMNEKVDLMLVYVDNFNCNVTSVTSFLIYCTISTRFFEIKNYTILILNSYTGLSSSTQYIYQPTIGVTIGSIISPPRTGGIVSIYGSFITNFTDLSITIGNNSCPILFINSSYITCLVPFGQGPLDMKFNYTSEVVYEFENLFNYQDDPSQCLNLSQCNYQNGGGVCNQKTGKCECSNYYKGIDCSTISHFVSSISSTTIDGGNASFIGWFGNNHFNLNVMIGKKNCYPIYFSNSTTITCLAPPGSGLNSIQITQNLIDYSLPNSYQYKPIKRKCPNDCTSIINGHCNQDSGYCDCFTNWYGYDCSIFTVNNSSSSTNTSIDPKTGITNITNEYTQFQISVLKIIEIDINGLQVYEYLLNDNWIFSKNNNNNPNIFTFIQSIQNNTCNITYIVEEVQEKKNITFAGIEYTLDDGSIKMTISIENYSYKSNLNILQLQMKSSTVENPFSNTNEHCNNVEIENQKDQDNSLNYITIKKDDKLLSGRFINKVESDGRSTIITTKVISKEKDSIIVGMNLPHCAIKCLIDPDFSLIISPNFESDCSNSNKKPWLIPVAVVVPVAGVAIIISLEQSNNLSAMSGFIKDLSSAQSDNLNLFKEYLNKKETIEQIKSDIKNKLSSIASSSTSTTTTTTTSENEESSSSTTNKEELIIWNISLEKDSKERDIILLKFLRAREFKIENSKQMLIDSLVWRKQNHIDSEIIVNEVFPDYYKNIGTIYKTDKDGRPVMINHYHAIDPDVIFKDGVDQFVRWKVQQMEIAIRDTLIPSQWEIEDLIVIHDYKDCSFFRMDPRIKQASNQTIQTLQNNYPEFLARKFFINIPWLMEKLFSIFTVFTSERTKSKFIICSGNYREKLLKYIEADSIAPKLSGFEDNQSPIINIKINPQKSHSIQLGKLDADKTIEWEFCTNEIDSEIGGKILIESNNQSSTSDDILYFYNNNNNNNINNNNYSGSPTSTSNDPFNCFLSIEPKEFNSGSIQIEDDSFYTFIFNNHLTKQCDLFYRITIKSKTTHSSTTSSYENLGK</sequence>
<dbReference type="InterPro" id="IPR054484">
    <property type="entry name" value="ComC_SSD"/>
</dbReference>
<dbReference type="GO" id="GO:0005681">
    <property type="term" value="C:spliceosomal complex"/>
    <property type="evidence" value="ECO:0007669"/>
    <property type="project" value="InterPro"/>
</dbReference>
<dbReference type="Gene3D" id="2.60.40.10">
    <property type="entry name" value="Immunoglobulins"/>
    <property type="match status" value="1"/>
</dbReference>
<comment type="caution">
    <text evidence="3">The sequence shown here is derived from an EMBL/GenBank/DDBJ whole genome shotgun (WGS) entry which is preliminary data.</text>
</comment>
<evidence type="ECO:0000313" key="3">
    <source>
        <dbReference type="EMBL" id="KAK5575665.1"/>
    </source>
</evidence>
<dbReference type="InterPro" id="IPR024598">
    <property type="entry name" value="SF3a60/Prp9_C"/>
</dbReference>
<dbReference type="InterPro" id="IPR000742">
    <property type="entry name" value="EGF"/>
</dbReference>
<dbReference type="Gene3D" id="3.30.160.60">
    <property type="entry name" value="Classic Zinc Finger"/>
    <property type="match status" value="1"/>
</dbReference>
<dbReference type="Pfam" id="PF12108">
    <property type="entry name" value="SF3a60_bindingd"/>
    <property type="match status" value="1"/>
</dbReference>
<feature type="domain" description="CRAL-TRIO" evidence="2">
    <location>
        <begin position="1714"/>
        <end position="1885"/>
    </location>
</feature>
<dbReference type="InterPro" id="IPR036865">
    <property type="entry name" value="CRAL-TRIO_dom_sf"/>
</dbReference>
<dbReference type="SMART" id="SM00516">
    <property type="entry name" value="SEC14"/>
    <property type="match status" value="1"/>
</dbReference>
<dbReference type="InterPro" id="IPR021966">
    <property type="entry name" value="SF3a60_bindingd"/>
</dbReference>
<dbReference type="CDD" id="cd00170">
    <property type="entry name" value="SEC14"/>
    <property type="match status" value="1"/>
</dbReference>
<dbReference type="PANTHER" id="PTHR24032:SF69">
    <property type="entry name" value="EGF-LIKE DOMAIN-CONTAINING PROTEIN"/>
    <property type="match status" value="1"/>
</dbReference>
<name>A0AAN7TV64_9MYCE</name>
<dbReference type="InterPro" id="IPR013087">
    <property type="entry name" value="Znf_C2H2_type"/>
</dbReference>
<dbReference type="CDD" id="cd00603">
    <property type="entry name" value="IPT_PCSR"/>
    <property type="match status" value="1"/>
</dbReference>
<dbReference type="PROSITE" id="PS00022">
    <property type="entry name" value="EGF_1"/>
    <property type="match status" value="2"/>
</dbReference>
<dbReference type="PANTHER" id="PTHR24032">
    <property type="entry name" value="EGF-LIKE DOMAIN-CONTAINING PROTEIN-RELATED-RELATED"/>
    <property type="match status" value="1"/>
</dbReference>
<dbReference type="SUPFAM" id="SSF57667">
    <property type="entry name" value="beta-beta-alpha zinc fingers"/>
    <property type="match status" value="1"/>
</dbReference>
<dbReference type="InterPro" id="IPR036273">
    <property type="entry name" value="CRAL/TRIO_N_dom_sf"/>
</dbReference>
<dbReference type="Gene3D" id="3.40.525.10">
    <property type="entry name" value="CRAL-TRIO lipid binding domain"/>
    <property type="match status" value="1"/>
</dbReference>
<organism evidence="3 4">
    <name type="scientific">Dictyostelium firmibasis</name>
    <dbReference type="NCBI Taxonomy" id="79012"/>
    <lineage>
        <taxon>Eukaryota</taxon>
        <taxon>Amoebozoa</taxon>
        <taxon>Evosea</taxon>
        <taxon>Eumycetozoa</taxon>
        <taxon>Dictyostelia</taxon>
        <taxon>Dictyosteliales</taxon>
        <taxon>Dictyosteliaceae</taxon>
        <taxon>Dictyostelium</taxon>
    </lineage>
</organism>
<dbReference type="InterPro" id="IPR013783">
    <property type="entry name" value="Ig-like_fold"/>
</dbReference>
<dbReference type="InterPro" id="IPR011074">
    <property type="entry name" value="CRAL/TRIO_N_dom"/>
</dbReference>
<dbReference type="Pfam" id="PF16837">
    <property type="entry name" value="SF3A3"/>
    <property type="match status" value="1"/>
</dbReference>
<dbReference type="InterPro" id="IPR003604">
    <property type="entry name" value="Matrin/U1-like-C_Znf_C2H2"/>
</dbReference>
<feature type="region of interest" description="Disordered" evidence="1">
    <location>
        <begin position="1634"/>
        <end position="1653"/>
    </location>
</feature>
<dbReference type="Pfam" id="PF11931">
    <property type="entry name" value="SF3a60_Prp9_C"/>
    <property type="match status" value="1"/>
</dbReference>
<proteinExistence type="predicted"/>
<dbReference type="PROSITE" id="PS00028">
    <property type="entry name" value="ZINC_FINGER_C2H2_1"/>
    <property type="match status" value="1"/>
</dbReference>
<dbReference type="InterPro" id="IPR036236">
    <property type="entry name" value="Znf_C2H2_sf"/>
</dbReference>
<dbReference type="Pfam" id="PF12874">
    <property type="entry name" value="zf-met"/>
    <property type="match status" value="1"/>
</dbReference>
<dbReference type="Pfam" id="PF22933">
    <property type="entry name" value="ComC_SSD"/>
    <property type="match status" value="1"/>
</dbReference>
<dbReference type="SUPFAM" id="SSF52087">
    <property type="entry name" value="CRAL/TRIO domain"/>
    <property type="match status" value="1"/>
</dbReference>
<dbReference type="EMBL" id="JAVFKY010000005">
    <property type="protein sequence ID" value="KAK5575665.1"/>
    <property type="molecule type" value="Genomic_DNA"/>
</dbReference>
<dbReference type="GO" id="GO:0000398">
    <property type="term" value="P:mRNA splicing, via spliceosome"/>
    <property type="evidence" value="ECO:0007669"/>
    <property type="project" value="InterPro"/>
</dbReference>
<dbReference type="Gene3D" id="3.80.10.10">
    <property type="entry name" value="Ribonuclease Inhibitor"/>
    <property type="match status" value="1"/>
</dbReference>
<evidence type="ECO:0000256" key="1">
    <source>
        <dbReference type="SAM" id="MobiDB-lite"/>
    </source>
</evidence>
<dbReference type="SUPFAM" id="SSF52058">
    <property type="entry name" value="L domain-like"/>
    <property type="match status" value="1"/>
</dbReference>
<dbReference type="Pfam" id="PF00650">
    <property type="entry name" value="CRAL_TRIO"/>
    <property type="match status" value="1"/>
</dbReference>
<feature type="compositionally biased region" description="Low complexity" evidence="1">
    <location>
        <begin position="225"/>
        <end position="240"/>
    </location>
</feature>
<dbReference type="InterPro" id="IPR031774">
    <property type="entry name" value="SF3A3_dom"/>
</dbReference>
<dbReference type="GO" id="GO:0003723">
    <property type="term" value="F:RNA binding"/>
    <property type="evidence" value="ECO:0007669"/>
    <property type="project" value="InterPro"/>
</dbReference>
<evidence type="ECO:0000259" key="2">
    <source>
        <dbReference type="PROSITE" id="PS50191"/>
    </source>
</evidence>
<keyword evidence="4" id="KW-1185">Reference proteome</keyword>
<feature type="region of interest" description="Disordered" evidence="1">
    <location>
        <begin position="273"/>
        <end position="292"/>
    </location>
</feature>
<reference evidence="3 4" key="1">
    <citation type="submission" date="2023-11" db="EMBL/GenBank/DDBJ databases">
        <title>Dfirmibasis_genome.</title>
        <authorList>
            <person name="Edelbroek B."/>
            <person name="Kjellin J."/>
            <person name="Jerlstrom-Hultqvist J."/>
            <person name="Soderbom F."/>
        </authorList>
    </citation>
    <scope>NUCLEOTIDE SEQUENCE [LARGE SCALE GENOMIC DNA]</scope>
    <source>
        <strain evidence="3 4">TNS-C-14</strain>
    </source>
</reference>
<dbReference type="SMART" id="SM01100">
    <property type="entry name" value="CRAL_TRIO_N"/>
    <property type="match status" value="1"/>
</dbReference>
<gene>
    <name evidence="3" type="ORF">RB653_006798</name>
</gene>
<dbReference type="SMART" id="SM00451">
    <property type="entry name" value="ZnF_U1"/>
    <property type="match status" value="1"/>
</dbReference>
<dbReference type="InterPro" id="IPR053331">
    <property type="entry name" value="EGF-like_comC"/>
</dbReference>
<dbReference type="InterPro" id="IPR002909">
    <property type="entry name" value="IPT_dom"/>
</dbReference>
<dbReference type="Proteomes" id="UP001344447">
    <property type="component" value="Unassembled WGS sequence"/>
</dbReference>
<feature type="region of interest" description="Disordered" evidence="1">
    <location>
        <begin position="216"/>
        <end position="240"/>
    </location>
</feature>
<dbReference type="Pfam" id="PF03765">
    <property type="entry name" value="CRAL_TRIO_N"/>
    <property type="match status" value="1"/>
</dbReference>
<dbReference type="InterPro" id="IPR001251">
    <property type="entry name" value="CRAL-TRIO_dom"/>
</dbReference>
<evidence type="ECO:0000313" key="4">
    <source>
        <dbReference type="Proteomes" id="UP001344447"/>
    </source>
</evidence>
<dbReference type="InterPro" id="IPR032675">
    <property type="entry name" value="LRR_dom_sf"/>
</dbReference>
<dbReference type="SUPFAM" id="SSF46938">
    <property type="entry name" value="CRAL/TRIO N-terminal domain"/>
    <property type="match status" value="1"/>
</dbReference>
<dbReference type="SMART" id="SM00355">
    <property type="entry name" value="ZnF_C2H2"/>
    <property type="match status" value="2"/>
</dbReference>
<protein>
    <recommendedName>
        <fullName evidence="2">CRAL-TRIO domain-containing protein</fullName>
    </recommendedName>
</protein>
<accession>A0AAN7TV64</accession>
<dbReference type="Pfam" id="PF01833">
    <property type="entry name" value="TIG"/>
    <property type="match status" value="2"/>
</dbReference>